<protein>
    <submittedName>
        <fullName evidence="1">Uncharacterized protein</fullName>
    </submittedName>
</protein>
<name>A0A3R0MXF0_ECOLX</name>
<accession>A0A3R0MXF0</accession>
<comment type="caution">
    <text evidence="1">The sequence shown here is derived from an EMBL/GenBank/DDBJ whole genome shotgun (WGS) entry which is preliminary data.</text>
</comment>
<organism evidence="1">
    <name type="scientific">Escherichia coli</name>
    <dbReference type="NCBI Taxonomy" id="562"/>
    <lineage>
        <taxon>Bacteria</taxon>
        <taxon>Pseudomonadati</taxon>
        <taxon>Pseudomonadota</taxon>
        <taxon>Gammaproteobacteria</taxon>
        <taxon>Enterobacterales</taxon>
        <taxon>Enterobacteriaceae</taxon>
        <taxon>Escherichia</taxon>
    </lineage>
</organism>
<reference evidence="1" key="1">
    <citation type="submission" date="2018-06" db="EMBL/GenBank/DDBJ databases">
        <authorList>
            <person name="Ashton P.M."/>
            <person name="Dallman T."/>
            <person name="Nair S."/>
            <person name="De Pinna E."/>
            <person name="Peters T."/>
            <person name="Grant K."/>
        </authorList>
    </citation>
    <scope>NUCLEOTIDE SEQUENCE [LARGE SCALE GENOMIC DNA]</scope>
    <source>
        <strain evidence="1">462023</strain>
    </source>
</reference>
<gene>
    <name evidence="1" type="ORF">DNX30_05890</name>
</gene>
<dbReference type="EMBL" id="RTJF01000004">
    <property type="protein sequence ID" value="MJL92295.1"/>
    <property type="molecule type" value="Genomic_DNA"/>
</dbReference>
<proteinExistence type="predicted"/>
<evidence type="ECO:0000313" key="1">
    <source>
        <dbReference type="EMBL" id="MJL92295.1"/>
    </source>
</evidence>
<sequence>MLRLRVIRPIHGPHPLRGRCKQRSNPLHADLSLTPVTYLCKLLGIHSLVAFLQLELFRVYKSPLFDHIGKILLYDFIV</sequence>
<dbReference type="Proteomes" id="UP000885382">
    <property type="component" value="Unassembled WGS sequence"/>
</dbReference>
<dbReference type="AlphaFoldDB" id="A0A3R0MXF0"/>